<accession>A0ABV5P8U9</accession>
<comment type="caution">
    <text evidence="1">The sequence shown here is derived from an EMBL/GenBank/DDBJ whole genome shotgun (WGS) entry which is preliminary data.</text>
</comment>
<evidence type="ECO:0000313" key="2">
    <source>
        <dbReference type="Proteomes" id="UP001589718"/>
    </source>
</evidence>
<gene>
    <name evidence="1" type="ORF">ACFFTU_06615</name>
</gene>
<dbReference type="Proteomes" id="UP001589718">
    <property type="component" value="Unassembled WGS sequence"/>
</dbReference>
<evidence type="ECO:0000313" key="1">
    <source>
        <dbReference type="EMBL" id="MFB9519612.1"/>
    </source>
</evidence>
<keyword evidence="2" id="KW-1185">Reference proteome</keyword>
<reference evidence="1 2" key="1">
    <citation type="submission" date="2024-09" db="EMBL/GenBank/DDBJ databases">
        <authorList>
            <person name="Sun Q."/>
            <person name="Mori K."/>
        </authorList>
    </citation>
    <scope>NUCLEOTIDE SEQUENCE [LARGE SCALE GENOMIC DNA]</scope>
    <source>
        <strain evidence="1 2">JCM 4362</strain>
    </source>
</reference>
<name>A0ABV5P8U9_STRCM</name>
<protein>
    <submittedName>
        <fullName evidence="1">Uncharacterized protein</fullName>
    </submittedName>
</protein>
<organism evidence="1 2">
    <name type="scientific">Streptomyces cremeus</name>
    <dbReference type="NCBI Taxonomy" id="66881"/>
    <lineage>
        <taxon>Bacteria</taxon>
        <taxon>Bacillati</taxon>
        <taxon>Actinomycetota</taxon>
        <taxon>Actinomycetes</taxon>
        <taxon>Kitasatosporales</taxon>
        <taxon>Streptomycetaceae</taxon>
        <taxon>Streptomyces</taxon>
    </lineage>
</organism>
<proteinExistence type="predicted"/>
<dbReference type="RefSeq" id="WP_345221196.1">
    <property type="nucleotide sequence ID" value="NZ_BAAAXE010000013.1"/>
</dbReference>
<sequence>MSDYRDRRQSDVSADNHLTGHLVQDMIRYLDNDTADERFASVVLNGCLRDGMATYPPEGHGYPAKGR</sequence>
<dbReference type="EMBL" id="JBHMCR010000004">
    <property type="protein sequence ID" value="MFB9519612.1"/>
    <property type="molecule type" value="Genomic_DNA"/>
</dbReference>